<keyword evidence="3" id="KW-1185">Reference proteome</keyword>
<name>A0A6A5E037_PERFL</name>
<feature type="compositionally biased region" description="Low complexity" evidence="1">
    <location>
        <begin position="134"/>
        <end position="147"/>
    </location>
</feature>
<feature type="region of interest" description="Disordered" evidence="1">
    <location>
        <begin position="117"/>
        <end position="161"/>
    </location>
</feature>
<evidence type="ECO:0000256" key="1">
    <source>
        <dbReference type="SAM" id="MobiDB-lite"/>
    </source>
</evidence>
<comment type="caution">
    <text evidence="2">The sequence shown here is derived from an EMBL/GenBank/DDBJ whole genome shotgun (WGS) entry which is preliminary data.</text>
</comment>
<proteinExistence type="predicted"/>
<evidence type="ECO:0000313" key="3">
    <source>
        <dbReference type="Proteomes" id="UP000465112"/>
    </source>
</evidence>
<reference evidence="2 3" key="1">
    <citation type="submission" date="2019-06" db="EMBL/GenBank/DDBJ databases">
        <title>A chromosome-scale genome assembly of the European perch, Perca fluviatilis.</title>
        <authorList>
            <person name="Roques C."/>
            <person name="Zahm M."/>
            <person name="Cabau C."/>
            <person name="Klopp C."/>
            <person name="Bouchez O."/>
            <person name="Donnadieu C."/>
            <person name="Kuhl H."/>
            <person name="Gislard M."/>
            <person name="Guendouz S."/>
            <person name="Journot L."/>
            <person name="Haffray P."/>
            <person name="Bestin A."/>
            <person name="Morvezen R."/>
            <person name="Feron R."/>
            <person name="Wen M."/>
            <person name="Jouanno E."/>
            <person name="Herpin A."/>
            <person name="Schartl M."/>
            <person name="Postlethwait J."/>
            <person name="Schaerlinger B."/>
            <person name="Chardard D."/>
            <person name="Lecocq T."/>
            <person name="Poncet C."/>
            <person name="Jaffrelo L."/>
            <person name="Lampietro C."/>
            <person name="Guiguen Y."/>
        </authorList>
    </citation>
    <scope>NUCLEOTIDE SEQUENCE [LARGE SCALE GENOMIC DNA]</scope>
    <source>
        <tissue evidence="2">Blood</tissue>
    </source>
</reference>
<organism evidence="2 3">
    <name type="scientific">Perca fluviatilis</name>
    <name type="common">European perch</name>
    <dbReference type="NCBI Taxonomy" id="8168"/>
    <lineage>
        <taxon>Eukaryota</taxon>
        <taxon>Metazoa</taxon>
        <taxon>Chordata</taxon>
        <taxon>Craniata</taxon>
        <taxon>Vertebrata</taxon>
        <taxon>Euteleostomi</taxon>
        <taxon>Actinopterygii</taxon>
        <taxon>Neopterygii</taxon>
        <taxon>Teleostei</taxon>
        <taxon>Neoteleostei</taxon>
        <taxon>Acanthomorphata</taxon>
        <taxon>Eupercaria</taxon>
        <taxon>Perciformes</taxon>
        <taxon>Percoidei</taxon>
        <taxon>Percidae</taxon>
        <taxon>Percinae</taxon>
        <taxon>Perca</taxon>
    </lineage>
</organism>
<accession>A0A6A5E037</accession>
<feature type="compositionally biased region" description="Acidic residues" evidence="1">
    <location>
        <begin position="117"/>
        <end position="126"/>
    </location>
</feature>
<sequence>MWLDPRIVKHHPRATAYKSLDLNENHMDRGSGTEASEAVLTLHDSLLRFSMLLFRLTHTKSNAALRECSAPRRVQVNTAAATESNHSRCRARFFMEFFLTCFEGQRLMVQKLSLTGEEGDVDDDTELPPPPSPQDCSSPVPSASVSSRQARRGKRQRENEELLEYMEKADDKFLQLNKDMTAKMETDTKRSAWAHSAWWQ</sequence>
<dbReference type="EMBL" id="VHII01000013">
    <property type="protein sequence ID" value="KAF1381251.1"/>
    <property type="molecule type" value="Genomic_DNA"/>
</dbReference>
<gene>
    <name evidence="2" type="ORF">PFLUV_G00151690</name>
</gene>
<dbReference type="Proteomes" id="UP000465112">
    <property type="component" value="Chromosome 13"/>
</dbReference>
<dbReference type="AlphaFoldDB" id="A0A6A5E037"/>
<evidence type="ECO:0000313" key="2">
    <source>
        <dbReference type="EMBL" id="KAF1381251.1"/>
    </source>
</evidence>
<protein>
    <submittedName>
        <fullName evidence="2">Uncharacterized protein</fullName>
    </submittedName>
</protein>